<keyword evidence="4" id="KW-1185">Reference proteome</keyword>
<keyword evidence="2" id="KW-0472">Membrane</keyword>
<dbReference type="AlphaFoldDB" id="A0A9W8XBK2"/>
<keyword evidence="2" id="KW-0812">Transmembrane</keyword>
<keyword evidence="2" id="KW-1133">Transmembrane helix</keyword>
<accession>A0A9W8XBK2</accession>
<name>A0A9W8XBK2_9PLEO</name>
<sequence>MTSHIPSHLRSWRVAVNTIFELVKRQDTGMLPIIPTILVLGVSVSAAYLFFKKINPSASTTDSKKIPGDSEFIASIIEKRERTAREAANKLNKLKSVETEADDEFEDLPDSHKDRRARNVWAGKKYSHWAGQARTRRKLAAARRRVEALDKEREIRMGSEAGASVELEKALD</sequence>
<protein>
    <submittedName>
        <fullName evidence="3">Uncharacterized protein</fullName>
    </submittedName>
</protein>
<evidence type="ECO:0000256" key="1">
    <source>
        <dbReference type="SAM" id="MobiDB-lite"/>
    </source>
</evidence>
<dbReference type="EMBL" id="JAPEUX010000009">
    <property type="protein sequence ID" value="KAJ4345848.1"/>
    <property type="molecule type" value="Genomic_DNA"/>
</dbReference>
<dbReference type="Proteomes" id="UP001140513">
    <property type="component" value="Unassembled WGS sequence"/>
</dbReference>
<organism evidence="3 4">
    <name type="scientific">Didymosphaeria variabile</name>
    <dbReference type="NCBI Taxonomy" id="1932322"/>
    <lineage>
        <taxon>Eukaryota</taxon>
        <taxon>Fungi</taxon>
        <taxon>Dikarya</taxon>
        <taxon>Ascomycota</taxon>
        <taxon>Pezizomycotina</taxon>
        <taxon>Dothideomycetes</taxon>
        <taxon>Pleosporomycetidae</taxon>
        <taxon>Pleosporales</taxon>
        <taxon>Massarineae</taxon>
        <taxon>Didymosphaeriaceae</taxon>
        <taxon>Didymosphaeria</taxon>
    </lineage>
</organism>
<evidence type="ECO:0000256" key="2">
    <source>
        <dbReference type="SAM" id="Phobius"/>
    </source>
</evidence>
<feature type="region of interest" description="Disordered" evidence="1">
    <location>
        <begin position="150"/>
        <end position="172"/>
    </location>
</feature>
<dbReference type="GeneID" id="80915513"/>
<dbReference type="RefSeq" id="XP_056066012.1">
    <property type="nucleotide sequence ID" value="XM_056220709.1"/>
</dbReference>
<evidence type="ECO:0000313" key="3">
    <source>
        <dbReference type="EMBL" id="KAJ4345848.1"/>
    </source>
</evidence>
<comment type="caution">
    <text evidence="3">The sequence shown here is derived from an EMBL/GenBank/DDBJ whole genome shotgun (WGS) entry which is preliminary data.</text>
</comment>
<dbReference type="OrthoDB" id="10464144at2759"/>
<feature type="transmembrane region" description="Helical" evidence="2">
    <location>
        <begin position="30"/>
        <end position="51"/>
    </location>
</feature>
<reference evidence="3" key="1">
    <citation type="submission" date="2022-10" db="EMBL/GenBank/DDBJ databases">
        <title>Tapping the CABI collections for fungal endophytes: first genome assemblies for Collariella, Neodidymelliopsis, Ascochyta clinopodiicola, Didymella pomorum, Didymosphaeria variabile, Neocosmospora piperis and Neocucurbitaria cava.</title>
        <authorList>
            <person name="Hill R."/>
        </authorList>
    </citation>
    <scope>NUCLEOTIDE SEQUENCE</scope>
    <source>
        <strain evidence="3">IMI 356815</strain>
    </source>
</reference>
<gene>
    <name evidence="3" type="ORF">N0V89_011983</name>
</gene>
<evidence type="ECO:0000313" key="4">
    <source>
        <dbReference type="Proteomes" id="UP001140513"/>
    </source>
</evidence>
<proteinExistence type="predicted"/>